<protein>
    <recommendedName>
        <fullName evidence="3">RiboL-PSP-HEPN domain-containing protein</fullName>
    </recommendedName>
</protein>
<reference evidence="1 2" key="1">
    <citation type="submission" date="2020-08" db="EMBL/GenBank/DDBJ databases">
        <title>Oceanospirillum sp. nov. isolated from marine sediment.</title>
        <authorList>
            <person name="Ji X."/>
        </authorList>
    </citation>
    <scope>NUCLEOTIDE SEQUENCE [LARGE SCALE GENOMIC DNA]</scope>
    <source>
        <strain evidence="1 2">D5</strain>
    </source>
</reference>
<evidence type="ECO:0000313" key="1">
    <source>
        <dbReference type="EMBL" id="MBB1489592.1"/>
    </source>
</evidence>
<name>A0A839IXP6_9GAMM</name>
<dbReference type="Proteomes" id="UP000565262">
    <property type="component" value="Unassembled WGS sequence"/>
</dbReference>
<evidence type="ECO:0000313" key="2">
    <source>
        <dbReference type="Proteomes" id="UP000565262"/>
    </source>
</evidence>
<gene>
    <name evidence="1" type="ORF">H4O21_23560</name>
</gene>
<dbReference type="AlphaFoldDB" id="A0A839IXP6"/>
<proteinExistence type="predicted"/>
<dbReference type="EMBL" id="JACJFM010000062">
    <property type="protein sequence ID" value="MBB1489592.1"/>
    <property type="molecule type" value="Genomic_DNA"/>
</dbReference>
<organism evidence="1 2">
    <name type="scientific">Oceanospirillum sediminis</name>
    <dbReference type="NCBI Taxonomy" id="2760088"/>
    <lineage>
        <taxon>Bacteria</taxon>
        <taxon>Pseudomonadati</taxon>
        <taxon>Pseudomonadota</taxon>
        <taxon>Gammaproteobacteria</taxon>
        <taxon>Oceanospirillales</taxon>
        <taxon>Oceanospirillaceae</taxon>
        <taxon>Oceanospirillum</taxon>
    </lineage>
</organism>
<sequence>MKDDRLRSPVKTDYVEALGRAAYTFASLEWQVVWCAEKIKPGSLDRIVDEEMTAGRIAKTFIDLTRNMPKSSEREELKLYASKFMELVNIRNNIMHGKPCTGPNGDSRLKGRAVIEISDLEKAADDFVECGGHLNSLLYGFLQNYVPQAST</sequence>
<accession>A0A839IXP6</accession>
<dbReference type="RefSeq" id="WP_182812137.1">
    <property type="nucleotide sequence ID" value="NZ_JACJFM010000062.1"/>
</dbReference>
<keyword evidence="2" id="KW-1185">Reference proteome</keyword>
<comment type="caution">
    <text evidence="1">The sequence shown here is derived from an EMBL/GenBank/DDBJ whole genome shotgun (WGS) entry which is preliminary data.</text>
</comment>
<evidence type="ECO:0008006" key="3">
    <source>
        <dbReference type="Google" id="ProtNLM"/>
    </source>
</evidence>